<feature type="transmembrane region" description="Helical" evidence="10">
    <location>
        <begin position="20"/>
        <end position="38"/>
    </location>
</feature>
<protein>
    <recommendedName>
        <fullName evidence="10">Tol-Pal system protein TolR</fullName>
    </recommendedName>
</protein>
<dbReference type="Pfam" id="PF02472">
    <property type="entry name" value="ExbD"/>
    <property type="match status" value="1"/>
</dbReference>
<gene>
    <name evidence="10" type="primary">tolR</name>
    <name evidence="11" type="ORF">WB794_01955</name>
</gene>
<evidence type="ECO:0000313" key="11">
    <source>
        <dbReference type="EMBL" id="MEJ1248443.1"/>
    </source>
</evidence>
<keyword evidence="5 10" id="KW-0132">Cell division</keyword>
<evidence type="ECO:0000256" key="4">
    <source>
        <dbReference type="ARBA" id="ARBA00022519"/>
    </source>
</evidence>
<proteinExistence type="inferred from homology"/>
<dbReference type="GO" id="GO:0015031">
    <property type="term" value="P:protein transport"/>
    <property type="evidence" value="ECO:0007669"/>
    <property type="project" value="InterPro"/>
</dbReference>
<dbReference type="InterPro" id="IPR014168">
    <property type="entry name" value="Tol-Pal_TolR"/>
</dbReference>
<dbReference type="GO" id="GO:0005886">
    <property type="term" value="C:plasma membrane"/>
    <property type="evidence" value="ECO:0007669"/>
    <property type="project" value="UniProtKB-SubCell"/>
</dbReference>
<sequence>MSMRLRKRRRLKAEINVVPYIDVMLVLLIIFMVTAPLLRLGVDVKLPEANARAMEAPKDPIIVGVTKDGRYLLTLQGQQAEELDEAALEARIAAFVRQDPQTAVYIAGDMGAQYSLIYGAMATLQRAGVVRITFMGESAGKAGR</sequence>
<keyword evidence="9 10" id="KW-0131">Cell cycle</keyword>
<keyword evidence="4 10" id="KW-0997">Cell inner membrane</keyword>
<evidence type="ECO:0000256" key="1">
    <source>
        <dbReference type="ARBA" id="ARBA00004162"/>
    </source>
</evidence>
<evidence type="ECO:0000313" key="12">
    <source>
        <dbReference type="Proteomes" id="UP001364472"/>
    </source>
</evidence>
<comment type="function">
    <text evidence="10">Part of the Tol-Pal system, which plays a role in outer membrane invagination during cell division and is important for maintaining outer membrane integrity.</text>
</comment>
<dbReference type="GO" id="GO:0051301">
    <property type="term" value="P:cell division"/>
    <property type="evidence" value="ECO:0007669"/>
    <property type="project" value="UniProtKB-UniRule"/>
</dbReference>
<dbReference type="Proteomes" id="UP001364472">
    <property type="component" value="Unassembled WGS sequence"/>
</dbReference>
<dbReference type="HAMAP" id="MF_02203">
    <property type="entry name" value="TolR"/>
    <property type="match status" value="1"/>
</dbReference>
<dbReference type="EMBL" id="JBBDHC010000002">
    <property type="protein sequence ID" value="MEJ1248443.1"/>
    <property type="molecule type" value="Genomic_DNA"/>
</dbReference>
<dbReference type="InterPro" id="IPR003400">
    <property type="entry name" value="ExbD"/>
</dbReference>
<comment type="subunit">
    <text evidence="10">The Tol-Pal system is composed of five core proteins: the inner membrane proteins TolA, TolQ and TolR, the periplasmic protein TolB and the outer membrane protein Pal. They form a network linking the inner and outer membranes and the peptidoglycan layer.</text>
</comment>
<name>A0AAW9R2I5_9GAMM</name>
<keyword evidence="12" id="KW-1185">Reference proteome</keyword>
<evidence type="ECO:0000256" key="10">
    <source>
        <dbReference type="HAMAP-Rule" id="MF_02203"/>
    </source>
</evidence>
<dbReference type="PANTHER" id="PTHR30558:SF7">
    <property type="entry name" value="TOL-PAL SYSTEM PROTEIN TOLR"/>
    <property type="match status" value="1"/>
</dbReference>
<evidence type="ECO:0000256" key="9">
    <source>
        <dbReference type="ARBA" id="ARBA00023306"/>
    </source>
</evidence>
<comment type="caution">
    <text evidence="11">The sequence shown here is derived from an EMBL/GenBank/DDBJ whole genome shotgun (WGS) entry which is preliminary data.</text>
</comment>
<evidence type="ECO:0000256" key="8">
    <source>
        <dbReference type="ARBA" id="ARBA00023136"/>
    </source>
</evidence>
<keyword evidence="7 10" id="KW-1133">Transmembrane helix</keyword>
<accession>A0AAW9R2I5</accession>
<dbReference type="RefSeq" id="WP_337334159.1">
    <property type="nucleotide sequence ID" value="NZ_JBBDHC010000002.1"/>
</dbReference>
<dbReference type="AlphaFoldDB" id="A0AAW9R2I5"/>
<organism evidence="11 12">
    <name type="scientific">Denitratimonas tolerans</name>
    <dbReference type="NCBI Taxonomy" id="1338420"/>
    <lineage>
        <taxon>Bacteria</taxon>
        <taxon>Pseudomonadati</taxon>
        <taxon>Pseudomonadota</taxon>
        <taxon>Gammaproteobacteria</taxon>
        <taxon>Lysobacterales</taxon>
        <taxon>Lysobacteraceae</taxon>
        <taxon>Denitratimonas</taxon>
    </lineage>
</organism>
<comment type="subcellular location">
    <subcellularLocation>
        <location evidence="10">Cell inner membrane</location>
        <topology evidence="10">Single-pass membrane protein</topology>
    </subcellularLocation>
    <subcellularLocation>
        <location evidence="1">Cell membrane</location>
        <topology evidence="1">Single-pass membrane protein</topology>
    </subcellularLocation>
</comment>
<evidence type="ECO:0000256" key="6">
    <source>
        <dbReference type="ARBA" id="ARBA00022692"/>
    </source>
</evidence>
<dbReference type="PANTHER" id="PTHR30558">
    <property type="entry name" value="EXBD MEMBRANE COMPONENT OF PMF-DRIVEN MACROMOLECULE IMPORT SYSTEM"/>
    <property type="match status" value="1"/>
</dbReference>
<keyword evidence="3 10" id="KW-1003">Cell membrane</keyword>
<evidence type="ECO:0000256" key="3">
    <source>
        <dbReference type="ARBA" id="ARBA00022475"/>
    </source>
</evidence>
<evidence type="ECO:0000256" key="7">
    <source>
        <dbReference type="ARBA" id="ARBA00022989"/>
    </source>
</evidence>
<dbReference type="Gene3D" id="3.30.420.270">
    <property type="match status" value="1"/>
</dbReference>
<dbReference type="GO" id="GO:0022857">
    <property type="term" value="F:transmembrane transporter activity"/>
    <property type="evidence" value="ECO:0007669"/>
    <property type="project" value="InterPro"/>
</dbReference>
<comment type="similarity">
    <text evidence="2 10">Belongs to the ExbD/TolR family.</text>
</comment>
<evidence type="ECO:0000256" key="5">
    <source>
        <dbReference type="ARBA" id="ARBA00022618"/>
    </source>
</evidence>
<keyword evidence="6 10" id="KW-0812">Transmembrane</keyword>
<evidence type="ECO:0000256" key="2">
    <source>
        <dbReference type="ARBA" id="ARBA00005811"/>
    </source>
</evidence>
<keyword evidence="8 10" id="KW-0472">Membrane</keyword>
<reference evidence="11 12" key="1">
    <citation type="journal article" date="2016" name="Antonie Van Leeuwenhoek">
        <title>Denitratimonas tolerans gen. nov., sp. nov., a denitrifying bacterium isolated from a bioreactor for tannery wastewater treatment.</title>
        <authorList>
            <person name="Han S.I."/>
            <person name="Kim J.O."/>
            <person name="Lee Y.R."/>
            <person name="Ekpeghere K.I."/>
            <person name="Koh S.C."/>
            <person name="Whang K.S."/>
        </authorList>
    </citation>
    <scope>NUCLEOTIDE SEQUENCE [LARGE SCALE GENOMIC DNA]</scope>
    <source>
        <strain evidence="11 12">KACC 17565</strain>
    </source>
</reference>